<dbReference type="Gene3D" id="1.10.20.140">
    <property type="match status" value="1"/>
</dbReference>
<accession>A0AAE1P4V9</accession>
<proteinExistence type="inferred from homology"/>
<dbReference type="Gene3D" id="3.40.50.300">
    <property type="entry name" value="P-loop containing nucleotide triphosphate hydrolases"/>
    <property type="match status" value="1"/>
</dbReference>
<reference evidence="6" key="1">
    <citation type="submission" date="2023-11" db="EMBL/GenBank/DDBJ databases">
        <title>Genome assemblies of two species of porcelain crab, Petrolisthes cinctipes and Petrolisthes manimaculis (Anomura: Porcellanidae).</title>
        <authorList>
            <person name="Angst P."/>
        </authorList>
    </citation>
    <scope>NUCLEOTIDE SEQUENCE</scope>
    <source>
        <strain evidence="6">PB745_02</strain>
        <tissue evidence="6">Gill</tissue>
    </source>
</reference>
<dbReference type="GO" id="GO:0005524">
    <property type="term" value="F:ATP binding"/>
    <property type="evidence" value="ECO:0007669"/>
    <property type="project" value="UniProtKB-KW"/>
</dbReference>
<evidence type="ECO:0000256" key="1">
    <source>
        <dbReference type="ARBA" id="ARBA00005842"/>
    </source>
</evidence>
<gene>
    <name evidence="6" type="ORF">Pmani_026599</name>
</gene>
<sequence>MAAVFVNSVRASRVPVVVVLGATGTGKSKLALEIATRFKGEIISADSMQVYKGLDIITNKVTPEEQAQVPHHLLDFVDPLSRYSVIDFRDAALPIVQRLLDQGTLPVIVGGTNYYIESLLWEVLIDPVSSERNRKLVFERDVERYAQQRGGNLKKLGSDVASGGVDSGGGERKRKSDEDSESDREATNCESDKKKSDAKEIDSVESKCGSINEQRCSKYSKINDDKYCSANTDTKLKQLVANAVIETTLSTNVNIEVGEDKGGMSSNVMETEGGIGKSESGENGNGRYQEIGGDSGKIRSERDKSSGAREGEKGDLVTWQNTDCPTEELYTRLWEVDPDTAATYHPNDRRKIIRSAVNL</sequence>
<evidence type="ECO:0000256" key="3">
    <source>
        <dbReference type="ARBA" id="ARBA00022741"/>
    </source>
</evidence>
<keyword evidence="7" id="KW-1185">Reference proteome</keyword>
<organism evidence="6 7">
    <name type="scientific">Petrolisthes manimaculis</name>
    <dbReference type="NCBI Taxonomy" id="1843537"/>
    <lineage>
        <taxon>Eukaryota</taxon>
        <taxon>Metazoa</taxon>
        <taxon>Ecdysozoa</taxon>
        <taxon>Arthropoda</taxon>
        <taxon>Crustacea</taxon>
        <taxon>Multicrustacea</taxon>
        <taxon>Malacostraca</taxon>
        <taxon>Eumalacostraca</taxon>
        <taxon>Eucarida</taxon>
        <taxon>Decapoda</taxon>
        <taxon>Pleocyemata</taxon>
        <taxon>Anomura</taxon>
        <taxon>Galatheoidea</taxon>
        <taxon>Porcellanidae</taxon>
        <taxon>Petrolisthes</taxon>
    </lineage>
</organism>
<comment type="caution">
    <text evidence="6">The sequence shown here is derived from an EMBL/GenBank/DDBJ whole genome shotgun (WGS) entry which is preliminary data.</text>
</comment>
<evidence type="ECO:0000313" key="7">
    <source>
        <dbReference type="Proteomes" id="UP001292094"/>
    </source>
</evidence>
<dbReference type="Pfam" id="PF01715">
    <property type="entry name" value="IPPT"/>
    <property type="match status" value="1"/>
</dbReference>
<dbReference type="GO" id="GO:0006400">
    <property type="term" value="P:tRNA modification"/>
    <property type="evidence" value="ECO:0007669"/>
    <property type="project" value="TreeGrafter"/>
</dbReference>
<feature type="region of interest" description="Disordered" evidence="5">
    <location>
        <begin position="153"/>
        <end position="204"/>
    </location>
</feature>
<feature type="compositionally biased region" description="Basic and acidic residues" evidence="5">
    <location>
        <begin position="296"/>
        <end position="315"/>
    </location>
</feature>
<feature type="region of interest" description="Disordered" evidence="5">
    <location>
        <begin position="273"/>
        <end position="320"/>
    </location>
</feature>
<dbReference type="Proteomes" id="UP001292094">
    <property type="component" value="Unassembled WGS sequence"/>
</dbReference>
<feature type="compositionally biased region" description="Basic and acidic residues" evidence="5">
    <location>
        <begin position="169"/>
        <end position="204"/>
    </location>
</feature>
<evidence type="ECO:0000256" key="2">
    <source>
        <dbReference type="ARBA" id="ARBA00022679"/>
    </source>
</evidence>
<evidence type="ECO:0000256" key="4">
    <source>
        <dbReference type="ARBA" id="ARBA00022840"/>
    </source>
</evidence>
<dbReference type="InterPro" id="IPR027417">
    <property type="entry name" value="P-loop_NTPase"/>
</dbReference>
<dbReference type="GO" id="GO:0005739">
    <property type="term" value="C:mitochondrion"/>
    <property type="evidence" value="ECO:0007669"/>
    <property type="project" value="TreeGrafter"/>
</dbReference>
<dbReference type="EMBL" id="JAWZYT010002902">
    <property type="protein sequence ID" value="KAK4301246.1"/>
    <property type="molecule type" value="Genomic_DNA"/>
</dbReference>
<dbReference type="AlphaFoldDB" id="A0AAE1P4V9"/>
<keyword evidence="2" id="KW-0808">Transferase</keyword>
<keyword evidence="3" id="KW-0547">Nucleotide-binding</keyword>
<dbReference type="GO" id="GO:0052381">
    <property type="term" value="F:tRNA dimethylallyltransferase activity"/>
    <property type="evidence" value="ECO:0007669"/>
    <property type="project" value="TreeGrafter"/>
</dbReference>
<dbReference type="SUPFAM" id="SSF52540">
    <property type="entry name" value="P-loop containing nucleoside triphosphate hydrolases"/>
    <property type="match status" value="1"/>
</dbReference>
<name>A0AAE1P4V9_9EUCA</name>
<keyword evidence="4" id="KW-0067">ATP-binding</keyword>
<comment type="similarity">
    <text evidence="1">Belongs to the IPP transferase family.</text>
</comment>
<evidence type="ECO:0000313" key="6">
    <source>
        <dbReference type="EMBL" id="KAK4301246.1"/>
    </source>
</evidence>
<evidence type="ECO:0000256" key="5">
    <source>
        <dbReference type="SAM" id="MobiDB-lite"/>
    </source>
</evidence>
<dbReference type="InterPro" id="IPR039657">
    <property type="entry name" value="Dimethylallyltransferase"/>
</dbReference>
<dbReference type="PANTHER" id="PTHR11088:SF89">
    <property type="entry name" value="TRNA DIMETHYLALLYLTRANSFERASE"/>
    <property type="match status" value="1"/>
</dbReference>
<dbReference type="PANTHER" id="PTHR11088">
    <property type="entry name" value="TRNA DIMETHYLALLYLTRANSFERASE"/>
    <property type="match status" value="1"/>
</dbReference>
<protein>
    <submittedName>
        <fullName evidence="6">Uncharacterized protein</fullName>
    </submittedName>
</protein>